<evidence type="ECO:0000256" key="3">
    <source>
        <dbReference type="ARBA" id="ARBA00022517"/>
    </source>
</evidence>
<dbReference type="InterPro" id="IPR032859">
    <property type="entry name" value="KH_dom-like"/>
</dbReference>
<feature type="domain" description="EngA-type G" evidence="12">
    <location>
        <begin position="231"/>
        <end position="406"/>
    </location>
</feature>
<feature type="compositionally biased region" description="Basic and acidic residues" evidence="11">
    <location>
        <begin position="1"/>
        <end position="11"/>
    </location>
</feature>
<evidence type="ECO:0000256" key="1">
    <source>
        <dbReference type="ARBA" id="ARBA00008279"/>
    </source>
</evidence>
<dbReference type="Pfam" id="PF14714">
    <property type="entry name" value="KH_dom-like"/>
    <property type="match status" value="1"/>
</dbReference>
<dbReference type="FunFam" id="3.40.50.300:FF:000040">
    <property type="entry name" value="GTPase Der"/>
    <property type="match status" value="1"/>
</dbReference>
<evidence type="ECO:0000256" key="10">
    <source>
        <dbReference type="RuleBase" id="RU004481"/>
    </source>
</evidence>
<proteinExistence type="inferred from homology"/>
<dbReference type="GO" id="GO:0042254">
    <property type="term" value="P:ribosome biogenesis"/>
    <property type="evidence" value="ECO:0007669"/>
    <property type="project" value="UniProtKB-KW"/>
</dbReference>
<evidence type="ECO:0000313" key="13">
    <source>
        <dbReference type="EMBL" id="SLM15023.1"/>
    </source>
</evidence>
<dbReference type="PROSITE" id="PS51712">
    <property type="entry name" value="G_ENGA"/>
    <property type="match status" value="2"/>
</dbReference>
<keyword evidence="3 8" id="KW-0690">Ribosome biogenesis</keyword>
<dbReference type="PANTHER" id="PTHR43834:SF6">
    <property type="entry name" value="GTPASE DER"/>
    <property type="match status" value="1"/>
</dbReference>
<evidence type="ECO:0000256" key="2">
    <source>
        <dbReference type="ARBA" id="ARBA00020953"/>
    </source>
</evidence>
<keyword evidence="4 10" id="KW-0677">Repeat</keyword>
<keyword evidence="5 8" id="KW-0547">Nucleotide-binding</keyword>
<dbReference type="Pfam" id="PF01926">
    <property type="entry name" value="MMR_HSR1"/>
    <property type="match status" value="2"/>
</dbReference>
<dbReference type="Gene3D" id="3.40.50.300">
    <property type="entry name" value="P-loop containing nucleotide triphosphate hydrolases"/>
    <property type="match status" value="2"/>
</dbReference>
<gene>
    <name evidence="8 13" type="primary">der</name>
    <name evidence="13" type="ORF">SPIROBIBN47_380036</name>
</gene>
<comment type="similarity">
    <text evidence="1 8 9 10">Belongs to the TRAFAC class TrmE-Era-EngA-EngB-Septin-like GTPase superfamily. EngA (Der) GTPase family.</text>
</comment>
<dbReference type="InterPro" id="IPR027417">
    <property type="entry name" value="P-loop_NTPase"/>
</dbReference>
<protein>
    <recommendedName>
        <fullName evidence="2 8">GTPase Der</fullName>
    </recommendedName>
    <alternativeName>
        <fullName evidence="7 8">GTP-binding protein EngA</fullName>
    </alternativeName>
</protein>
<accession>A0A3P3XKW0</accession>
<comment type="function">
    <text evidence="8 10">GTPase that plays an essential role in the late steps of ribosome biogenesis.</text>
</comment>
<evidence type="ECO:0000256" key="8">
    <source>
        <dbReference type="HAMAP-Rule" id="MF_00195"/>
    </source>
</evidence>
<dbReference type="InterPro" id="IPR016484">
    <property type="entry name" value="GTPase_Der"/>
</dbReference>
<feature type="binding site" evidence="8">
    <location>
        <begin position="111"/>
        <end position="115"/>
    </location>
    <ligand>
        <name>GTP</name>
        <dbReference type="ChEBI" id="CHEBI:37565"/>
        <label>1</label>
    </ligand>
</feature>
<keyword evidence="6 8" id="KW-0342">GTP-binding</keyword>
<evidence type="ECO:0000256" key="6">
    <source>
        <dbReference type="ARBA" id="ARBA00023134"/>
    </source>
</evidence>
<dbReference type="Gene3D" id="3.30.300.20">
    <property type="match status" value="1"/>
</dbReference>
<dbReference type="PRINTS" id="PR00326">
    <property type="entry name" value="GTP1OBG"/>
</dbReference>
<dbReference type="EMBL" id="FWDM01000032">
    <property type="protein sequence ID" value="SLM15023.1"/>
    <property type="molecule type" value="Genomic_DNA"/>
</dbReference>
<feature type="domain" description="EngA-type G" evidence="12">
    <location>
        <begin position="56"/>
        <end position="220"/>
    </location>
</feature>
<evidence type="ECO:0000259" key="12">
    <source>
        <dbReference type="PROSITE" id="PS51712"/>
    </source>
</evidence>
<evidence type="ECO:0000256" key="4">
    <source>
        <dbReference type="ARBA" id="ARBA00022737"/>
    </source>
</evidence>
<feature type="binding site" evidence="8">
    <location>
        <begin position="172"/>
        <end position="175"/>
    </location>
    <ligand>
        <name>GTP</name>
        <dbReference type="ChEBI" id="CHEBI:37565"/>
        <label>1</label>
    </ligand>
</feature>
<evidence type="ECO:0000256" key="9">
    <source>
        <dbReference type="PROSITE-ProRule" id="PRU01049"/>
    </source>
</evidence>
<comment type="subunit">
    <text evidence="8">Associates with the 50S ribosomal subunit.</text>
</comment>
<dbReference type="PIRSF" id="PIRSF006485">
    <property type="entry name" value="GTP-binding_EngA"/>
    <property type="match status" value="1"/>
</dbReference>
<feature type="region of interest" description="Disordered" evidence="11">
    <location>
        <begin position="1"/>
        <end position="42"/>
    </location>
</feature>
<feature type="compositionally biased region" description="Polar residues" evidence="11">
    <location>
        <begin position="33"/>
        <end position="42"/>
    </location>
</feature>
<dbReference type="SUPFAM" id="SSF52540">
    <property type="entry name" value="P-loop containing nucleoside triphosphate hydrolases"/>
    <property type="match status" value="2"/>
</dbReference>
<evidence type="ECO:0000256" key="5">
    <source>
        <dbReference type="ARBA" id="ARBA00022741"/>
    </source>
</evidence>
<dbReference type="CDD" id="cd01895">
    <property type="entry name" value="EngA2"/>
    <property type="match status" value="1"/>
</dbReference>
<feature type="binding site" evidence="8">
    <location>
        <begin position="349"/>
        <end position="352"/>
    </location>
    <ligand>
        <name>GTP</name>
        <dbReference type="ChEBI" id="CHEBI:37565"/>
        <label>2</label>
    </ligand>
</feature>
<dbReference type="InterPro" id="IPR006073">
    <property type="entry name" value="GTP-bd"/>
</dbReference>
<feature type="binding site" evidence="8">
    <location>
        <begin position="62"/>
        <end position="69"/>
    </location>
    <ligand>
        <name>GTP</name>
        <dbReference type="ChEBI" id="CHEBI:37565"/>
        <label>1</label>
    </ligand>
</feature>
<dbReference type="NCBIfam" id="TIGR00231">
    <property type="entry name" value="small_GTP"/>
    <property type="match status" value="2"/>
</dbReference>
<dbReference type="PANTHER" id="PTHR43834">
    <property type="entry name" value="GTPASE DER"/>
    <property type="match status" value="1"/>
</dbReference>
<feature type="binding site" evidence="8">
    <location>
        <begin position="284"/>
        <end position="288"/>
    </location>
    <ligand>
        <name>GTP</name>
        <dbReference type="ChEBI" id="CHEBI:37565"/>
        <label>2</label>
    </ligand>
</feature>
<name>A0A3P3XKW0_9SPIR</name>
<dbReference type="InterPro" id="IPR003593">
    <property type="entry name" value="AAA+_ATPase"/>
</dbReference>
<dbReference type="InterPro" id="IPR031166">
    <property type="entry name" value="G_ENGA"/>
</dbReference>
<dbReference type="InterPro" id="IPR015946">
    <property type="entry name" value="KH_dom-like_a/b"/>
</dbReference>
<reference evidence="13" key="1">
    <citation type="submission" date="2017-02" db="EMBL/GenBank/DDBJ databases">
        <authorList>
            <person name="Regsiter A."/>
            <person name="William W."/>
        </authorList>
    </citation>
    <scope>NUCLEOTIDE SEQUENCE</scope>
    <source>
        <strain evidence="13">Bib</strain>
    </source>
</reference>
<dbReference type="SMART" id="SM00382">
    <property type="entry name" value="AAA"/>
    <property type="match status" value="2"/>
</dbReference>
<dbReference type="CDD" id="cd01894">
    <property type="entry name" value="EngA1"/>
    <property type="match status" value="1"/>
</dbReference>
<evidence type="ECO:0000256" key="11">
    <source>
        <dbReference type="SAM" id="MobiDB-lite"/>
    </source>
</evidence>
<organism evidence="13">
    <name type="scientific">uncultured spirochete</name>
    <dbReference type="NCBI Taxonomy" id="156406"/>
    <lineage>
        <taxon>Bacteria</taxon>
        <taxon>Pseudomonadati</taxon>
        <taxon>Spirochaetota</taxon>
        <taxon>Spirochaetia</taxon>
        <taxon>Spirochaetales</taxon>
        <taxon>environmental samples</taxon>
    </lineage>
</organism>
<dbReference type="AlphaFoldDB" id="A0A3P3XKW0"/>
<evidence type="ECO:0000256" key="7">
    <source>
        <dbReference type="ARBA" id="ARBA00032345"/>
    </source>
</evidence>
<dbReference type="InterPro" id="IPR005225">
    <property type="entry name" value="Small_GTP-bd"/>
</dbReference>
<dbReference type="HAMAP" id="MF_00195">
    <property type="entry name" value="GTPase_Der"/>
    <property type="match status" value="1"/>
</dbReference>
<sequence>MNKTSQEDRQLKKPKSIKRKASADSSAPKRKQTSAPAASQTNEEAALPAFRYENLPLVVLAGRPNVGKSTLFNRLLGKRRAITDPTPGVTRDPIEEECELRGTDKKVIVVDTGGFKIEREGLDELVVARTLAYIERANLVLFMVDAMEITPEDEEFAAFLRPYAKKLILVVNKADSPERDALVWTHAKWGFDPVLFISAEHNRNIDELSEAIAARLDFTSVRAVEIEKADIRIAIMGKPNTGKSTLLNALLGQERSIVSSEPGTTRDIVEGRFTWKGRGITVLDTAGIRRKKKVTDNVEYYSVTRSIAVVNRADIVILLIDAEEGLSDQDKKIAAFAVEAGRPVVFALSKWDKMPKMKNAFEAARDRLRFFFGQMAFAPVVAISAKEGEGIDKLMSTIISLYSKANRAIETAKLNQAVARWIEETPPPAGPRTRFKLRYAVQASMNPQRFIFFVTRPEAVAESYRSFLKNKLRLEFGLDGIPIQLELRASHKDRMRS</sequence>
<dbReference type="GO" id="GO:0005525">
    <property type="term" value="F:GTP binding"/>
    <property type="evidence" value="ECO:0007669"/>
    <property type="project" value="UniProtKB-UniRule"/>
</dbReference>
<feature type="binding site" evidence="8">
    <location>
        <begin position="237"/>
        <end position="244"/>
    </location>
    <ligand>
        <name>GTP</name>
        <dbReference type="ChEBI" id="CHEBI:37565"/>
        <label>2</label>
    </ligand>
</feature>
<dbReference type="NCBIfam" id="TIGR03594">
    <property type="entry name" value="GTPase_EngA"/>
    <property type="match status" value="1"/>
</dbReference>